<dbReference type="Proteomes" id="UP000295727">
    <property type="component" value="Chromosome 4"/>
</dbReference>
<feature type="compositionally biased region" description="Low complexity" evidence="1">
    <location>
        <begin position="235"/>
        <end position="254"/>
    </location>
</feature>
<reference evidence="3 4" key="1">
    <citation type="submission" date="2019-03" db="EMBL/GenBank/DDBJ databases">
        <title>Paraburkholderia sp. 7MH5, isolated from subtropical forest soil.</title>
        <authorList>
            <person name="Gao Z.-H."/>
            <person name="Qiu L.-H."/>
        </authorList>
    </citation>
    <scope>NUCLEOTIDE SEQUENCE [LARGE SCALE GENOMIC DNA]</scope>
    <source>
        <strain evidence="3 4">7MH5</strain>
    </source>
</reference>
<keyword evidence="2" id="KW-0472">Membrane</keyword>
<evidence type="ECO:0000256" key="2">
    <source>
        <dbReference type="SAM" id="Phobius"/>
    </source>
</evidence>
<evidence type="ECO:0000313" key="4">
    <source>
        <dbReference type="Proteomes" id="UP000295727"/>
    </source>
</evidence>
<accession>A0A4P7D790</accession>
<dbReference type="EMBL" id="CP038151">
    <property type="protein sequence ID" value="QBR02960.1"/>
    <property type="molecule type" value="Genomic_DNA"/>
</dbReference>
<dbReference type="AlphaFoldDB" id="A0A4P7D790"/>
<keyword evidence="4" id="KW-1185">Reference proteome</keyword>
<sequence length="281" mass="29587">MKDSPTPVEHESLFWSLGRRIFSKGLLLACFVLAIAYAAFLLLGERFKHDGVTEDQSTYSSSGTISGSSPQQQANTMSPTAEAGPRSTTPQFVDVPGSLRAARASLAENNLSDATFAINAAIMRDADNEDAHAIQRDIAAREQRRDSALQNADRCASLHAWVCVQQQASEALAIDSSSLHAQSLMEHAITETGWTPLNPPNSPNAPKNAAEAITAVPSPPGASTEELPPPQDRNAATAAAVKGSASAGAPSPASDRSGVEAQERAILQSGWRHAVPSDSTH</sequence>
<proteinExistence type="predicted"/>
<protein>
    <submittedName>
        <fullName evidence="3">Uncharacterized protein</fullName>
    </submittedName>
</protein>
<keyword evidence="2" id="KW-1133">Transmembrane helix</keyword>
<keyword evidence="2" id="KW-0812">Transmembrane</keyword>
<dbReference type="OrthoDB" id="9004488at2"/>
<feature type="region of interest" description="Disordered" evidence="1">
    <location>
        <begin position="214"/>
        <end position="281"/>
    </location>
</feature>
<feature type="region of interest" description="Disordered" evidence="1">
    <location>
        <begin position="53"/>
        <end position="92"/>
    </location>
</feature>
<organism evidence="3 4">
    <name type="scientific">Paraburkholderia pallida</name>
    <dbReference type="NCBI Taxonomy" id="2547399"/>
    <lineage>
        <taxon>Bacteria</taxon>
        <taxon>Pseudomonadati</taxon>
        <taxon>Pseudomonadota</taxon>
        <taxon>Betaproteobacteria</taxon>
        <taxon>Burkholderiales</taxon>
        <taxon>Burkholderiaceae</taxon>
        <taxon>Paraburkholderia</taxon>
    </lineage>
</organism>
<dbReference type="KEGG" id="ppai:E1956_37835"/>
<evidence type="ECO:0000313" key="3">
    <source>
        <dbReference type="EMBL" id="QBR02960.1"/>
    </source>
</evidence>
<feature type="compositionally biased region" description="Low complexity" evidence="1">
    <location>
        <begin position="56"/>
        <end position="73"/>
    </location>
</feature>
<feature type="transmembrane region" description="Helical" evidence="2">
    <location>
        <begin position="21"/>
        <end position="43"/>
    </location>
</feature>
<name>A0A4P7D790_9BURK</name>
<gene>
    <name evidence="3" type="ORF">E1956_37835</name>
</gene>
<evidence type="ECO:0000256" key="1">
    <source>
        <dbReference type="SAM" id="MobiDB-lite"/>
    </source>
</evidence>